<dbReference type="InterPro" id="IPR002867">
    <property type="entry name" value="IBR_dom"/>
</dbReference>
<evidence type="ECO:0000313" key="17">
    <source>
        <dbReference type="Proteomes" id="UP000234474"/>
    </source>
</evidence>
<protein>
    <recommendedName>
        <fullName evidence="3">RBR-type E3 ubiquitin transferase</fullName>
        <ecNumber evidence="3">2.3.2.31</ecNumber>
    </recommendedName>
</protein>
<dbReference type="Pfam" id="PF05773">
    <property type="entry name" value="RWD"/>
    <property type="match status" value="1"/>
</dbReference>
<comment type="catalytic activity">
    <reaction evidence="1">
        <text>[E2 ubiquitin-conjugating enzyme]-S-ubiquitinyl-L-cysteine + [acceptor protein]-L-lysine = [E2 ubiquitin-conjugating enzyme]-L-cysteine + [acceptor protein]-N(6)-ubiquitinyl-L-lysine.</text>
        <dbReference type="EC" id="2.3.2.31"/>
    </reaction>
</comment>
<proteinExistence type="inferred from homology"/>
<dbReference type="GO" id="GO:0061630">
    <property type="term" value="F:ubiquitin protein ligase activity"/>
    <property type="evidence" value="ECO:0007669"/>
    <property type="project" value="UniProtKB-EC"/>
</dbReference>
<dbReference type="PROSITE" id="PS51873">
    <property type="entry name" value="TRIAD"/>
    <property type="match status" value="1"/>
</dbReference>
<dbReference type="Gene3D" id="3.10.110.10">
    <property type="entry name" value="Ubiquitin Conjugating Enzyme"/>
    <property type="match status" value="1"/>
</dbReference>
<dbReference type="Gene3D" id="1.20.120.1750">
    <property type="match status" value="1"/>
</dbReference>
<feature type="region of interest" description="Disordered" evidence="12">
    <location>
        <begin position="561"/>
        <end position="596"/>
    </location>
</feature>
<feature type="region of interest" description="Disordered" evidence="12">
    <location>
        <begin position="324"/>
        <end position="345"/>
    </location>
</feature>
<dbReference type="SUPFAM" id="SSF57850">
    <property type="entry name" value="RING/U-box"/>
    <property type="match status" value="2"/>
</dbReference>
<evidence type="ECO:0000256" key="12">
    <source>
        <dbReference type="SAM" id="MobiDB-lite"/>
    </source>
</evidence>
<dbReference type="InterPro" id="IPR006575">
    <property type="entry name" value="RWD_dom"/>
</dbReference>
<dbReference type="OMA" id="PRSWCQG"/>
<feature type="compositionally biased region" description="Basic and acidic residues" evidence="12">
    <location>
        <begin position="569"/>
        <end position="579"/>
    </location>
</feature>
<dbReference type="InterPro" id="IPR016135">
    <property type="entry name" value="UBQ-conjugating_enzyme/RWD"/>
</dbReference>
<dbReference type="RefSeq" id="XP_024684479.1">
    <property type="nucleotide sequence ID" value="XM_024822161.1"/>
</dbReference>
<dbReference type="STRING" id="1392255.A0A2I1CE27"/>
<feature type="region of interest" description="Disordered" evidence="12">
    <location>
        <begin position="515"/>
        <end position="546"/>
    </location>
</feature>
<evidence type="ECO:0000256" key="4">
    <source>
        <dbReference type="ARBA" id="ARBA00022679"/>
    </source>
</evidence>
<dbReference type="InterPro" id="IPR013083">
    <property type="entry name" value="Znf_RING/FYVE/PHD"/>
</dbReference>
<dbReference type="PROSITE" id="PS50089">
    <property type="entry name" value="ZF_RING_2"/>
    <property type="match status" value="1"/>
</dbReference>
<evidence type="ECO:0000256" key="10">
    <source>
        <dbReference type="ARBA" id="ARBA00044508"/>
    </source>
</evidence>
<evidence type="ECO:0000259" key="15">
    <source>
        <dbReference type="PROSITE" id="PS51873"/>
    </source>
</evidence>
<dbReference type="OrthoDB" id="1431934at2759"/>
<evidence type="ECO:0000256" key="11">
    <source>
        <dbReference type="PROSITE-ProRule" id="PRU00175"/>
    </source>
</evidence>
<dbReference type="AlphaFoldDB" id="A0A2I1CE27"/>
<comment type="similarity">
    <text evidence="10">Belongs to the RBR family. RNF14 subfamily.</text>
</comment>
<evidence type="ECO:0000256" key="8">
    <source>
        <dbReference type="ARBA" id="ARBA00022786"/>
    </source>
</evidence>
<dbReference type="PROSITE" id="PS50908">
    <property type="entry name" value="RWD"/>
    <property type="match status" value="1"/>
</dbReference>
<dbReference type="PANTHER" id="PTHR11685">
    <property type="entry name" value="RBR FAMILY RING FINGER AND IBR DOMAIN-CONTAINING"/>
    <property type="match status" value="1"/>
</dbReference>
<evidence type="ECO:0000256" key="3">
    <source>
        <dbReference type="ARBA" id="ARBA00012251"/>
    </source>
</evidence>
<dbReference type="CDD" id="cd23134">
    <property type="entry name" value="RING-HC_ITT1-like"/>
    <property type="match status" value="1"/>
</dbReference>
<keyword evidence="4" id="KW-0808">Transferase</keyword>
<reference evidence="17" key="1">
    <citation type="journal article" date="2018" name="Proc. Natl. Acad. Sci. U.S.A.">
        <title>Linking secondary metabolites to gene clusters through genome sequencing of six diverse Aspergillus species.</title>
        <authorList>
            <person name="Kaerboelling I."/>
            <person name="Vesth T.C."/>
            <person name="Frisvad J.C."/>
            <person name="Nybo J.L."/>
            <person name="Theobald S."/>
            <person name="Kuo A."/>
            <person name="Bowyer P."/>
            <person name="Matsuda Y."/>
            <person name="Mondo S."/>
            <person name="Lyhne E.K."/>
            <person name="Kogle M.E."/>
            <person name="Clum A."/>
            <person name="Lipzen A."/>
            <person name="Salamov A."/>
            <person name="Ngan C.Y."/>
            <person name="Daum C."/>
            <person name="Chiniquy J."/>
            <person name="Barry K."/>
            <person name="LaButti K."/>
            <person name="Haridas S."/>
            <person name="Simmons B.A."/>
            <person name="Magnuson J.K."/>
            <person name="Mortensen U.H."/>
            <person name="Larsen T.O."/>
            <person name="Grigoriev I.V."/>
            <person name="Baker S.E."/>
            <person name="Andersen M.R."/>
        </authorList>
    </citation>
    <scope>NUCLEOTIDE SEQUENCE [LARGE SCALE GENOMIC DNA]</scope>
    <source>
        <strain evidence="17">IBT 16806</strain>
    </source>
</reference>
<name>A0A2I1CE27_ASPN1</name>
<dbReference type="FunFam" id="3.30.40.10:FF:000416">
    <property type="entry name" value="RBR-type E3 ubiquitin transferase"/>
    <property type="match status" value="1"/>
</dbReference>
<evidence type="ECO:0000256" key="7">
    <source>
        <dbReference type="ARBA" id="ARBA00022771"/>
    </source>
</evidence>
<gene>
    <name evidence="16" type="ORF">P174DRAFT_367235</name>
</gene>
<evidence type="ECO:0000256" key="1">
    <source>
        <dbReference type="ARBA" id="ARBA00001798"/>
    </source>
</evidence>
<feature type="domain" description="RWD" evidence="14">
    <location>
        <begin position="14"/>
        <end position="163"/>
    </location>
</feature>
<dbReference type="Pfam" id="PF01485">
    <property type="entry name" value="IBR"/>
    <property type="match status" value="1"/>
</dbReference>
<keyword evidence="8" id="KW-0833">Ubl conjugation pathway</keyword>
<dbReference type="Proteomes" id="UP000234474">
    <property type="component" value="Unassembled WGS sequence"/>
</dbReference>
<dbReference type="EC" id="2.3.2.31" evidence="3"/>
<dbReference type="Gene3D" id="3.30.40.10">
    <property type="entry name" value="Zinc/RING finger domain, C3HC4 (zinc finger)"/>
    <property type="match status" value="1"/>
</dbReference>
<dbReference type="InterPro" id="IPR017907">
    <property type="entry name" value="Znf_RING_CS"/>
</dbReference>
<evidence type="ECO:0000259" key="14">
    <source>
        <dbReference type="PROSITE" id="PS50908"/>
    </source>
</evidence>
<keyword evidence="17" id="KW-1185">Reference proteome</keyword>
<evidence type="ECO:0000259" key="13">
    <source>
        <dbReference type="PROSITE" id="PS50089"/>
    </source>
</evidence>
<accession>A0A2I1CE27</accession>
<dbReference type="PROSITE" id="PS00518">
    <property type="entry name" value="ZF_RING_1"/>
    <property type="match status" value="1"/>
</dbReference>
<keyword evidence="6" id="KW-0677">Repeat</keyword>
<evidence type="ECO:0000256" key="9">
    <source>
        <dbReference type="ARBA" id="ARBA00022833"/>
    </source>
</evidence>
<dbReference type="Pfam" id="PF26200">
    <property type="entry name" value="Rcat_RNF216"/>
    <property type="match status" value="1"/>
</dbReference>
<evidence type="ECO:0000256" key="5">
    <source>
        <dbReference type="ARBA" id="ARBA00022723"/>
    </source>
</evidence>
<dbReference type="InterPro" id="IPR044066">
    <property type="entry name" value="TRIAD_supradom"/>
</dbReference>
<keyword evidence="9" id="KW-0862">Zinc</keyword>
<sequence>MTGSDFCSEDERSVELSSIAAIFPEIKIDPAFPFRASLDIPVKPSTPLPVCFEQQLDAGFPEVLTPPTSLDASDVGLGFATKDDGRDVHTLSHLPPLSLEIDLPEGYPSEKAPIFRLETNPPWLPHSIILRLTEDGNRLWEECGRDLVVYTYIDHLQQLAETAFSVSDTADQEVRLPRDIKIALLDFNNKAEREKFEQETFECGVCLEPKKGSVCHRLLFCSHVFCVSCLQDFYNSCITEGDVDSVKCLAPDCGKEKNGIPETGNQLKKRKKHDRTLSPSELLQIPLDQETVQRYVFLKRKKKLESDKSTVYCPRQWCQGAARSKKHPKPIDPMSDDVDSSDEEEGFAFDPNGDEAQLPPMADRVAICEDCNYAFCSVCKKGWHGELVRCFPRREAELSAEEKATEEYLRLYTSPCPTCDAPCQKRMGCNHMICFKCSTHFCYLCSSWLPEDNPYRHFNDINSQCYNRLWDLEGGDGIDPEGPEALHRIPNDLVDFDEPSDDEGAPVLEFREEEIAHRRRPPPPAPVPPQVNQAAGGHGRRNRGNDANVLDAAGRAAAAERQAQARAMAEVRARPRQHDGQAVVQPPRPGRIHRPGLQRFLDLVQNDREDEWDSDELDDDL</sequence>
<evidence type="ECO:0000313" key="16">
    <source>
        <dbReference type="EMBL" id="PKX95884.1"/>
    </source>
</evidence>
<evidence type="ECO:0000256" key="6">
    <source>
        <dbReference type="ARBA" id="ARBA00022737"/>
    </source>
</evidence>
<organism evidence="16 17">
    <name type="scientific">Aspergillus novofumigatus (strain IBT 16806)</name>
    <dbReference type="NCBI Taxonomy" id="1392255"/>
    <lineage>
        <taxon>Eukaryota</taxon>
        <taxon>Fungi</taxon>
        <taxon>Dikarya</taxon>
        <taxon>Ascomycota</taxon>
        <taxon>Pezizomycotina</taxon>
        <taxon>Eurotiomycetes</taxon>
        <taxon>Eurotiomycetidae</taxon>
        <taxon>Eurotiales</taxon>
        <taxon>Aspergillaceae</taxon>
        <taxon>Aspergillus</taxon>
        <taxon>Aspergillus subgen. Fumigati</taxon>
    </lineage>
</organism>
<dbReference type="CDD" id="cd20354">
    <property type="entry name" value="Rcat_RBR_RNF14"/>
    <property type="match status" value="1"/>
</dbReference>
<comment type="pathway">
    <text evidence="2">Protein modification; protein ubiquitination.</text>
</comment>
<feature type="compositionally biased region" description="Acidic residues" evidence="12">
    <location>
        <begin position="334"/>
        <end position="345"/>
    </location>
</feature>
<dbReference type="EMBL" id="MSZS01000003">
    <property type="protein sequence ID" value="PKX95884.1"/>
    <property type="molecule type" value="Genomic_DNA"/>
</dbReference>
<dbReference type="SMART" id="SM00647">
    <property type="entry name" value="IBR"/>
    <property type="match status" value="2"/>
</dbReference>
<dbReference type="SUPFAM" id="SSF54495">
    <property type="entry name" value="UBC-like"/>
    <property type="match status" value="1"/>
</dbReference>
<feature type="domain" description="RING-type" evidence="13">
    <location>
        <begin position="203"/>
        <end position="237"/>
    </location>
</feature>
<dbReference type="VEuPathDB" id="FungiDB:P174DRAFT_367235"/>
<dbReference type="InterPro" id="IPR001841">
    <property type="entry name" value="Znf_RING"/>
</dbReference>
<comment type="caution">
    <text evidence="16">The sequence shown here is derived from an EMBL/GenBank/DDBJ whole genome shotgun (WGS) entry which is preliminary data.</text>
</comment>
<keyword evidence="7 11" id="KW-0863">Zinc-finger</keyword>
<dbReference type="GeneID" id="36529487"/>
<dbReference type="GO" id="GO:0008270">
    <property type="term" value="F:zinc ion binding"/>
    <property type="evidence" value="ECO:0007669"/>
    <property type="project" value="UniProtKB-KW"/>
</dbReference>
<evidence type="ECO:0000256" key="2">
    <source>
        <dbReference type="ARBA" id="ARBA00004906"/>
    </source>
</evidence>
<dbReference type="GO" id="GO:0016567">
    <property type="term" value="P:protein ubiquitination"/>
    <property type="evidence" value="ECO:0007669"/>
    <property type="project" value="InterPro"/>
</dbReference>
<dbReference type="CDD" id="cd23820">
    <property type="entry name" value="RWD_RNF14"/>
    <property type="match status" value="1"/>
</dbReference>
<dbReference type="FunFam" id="1.20.120.1750:FF:000024">
    <property type="entry name" value="RBR-type E3 ubiquitin transferase"/>
    <property type="match status" value="1"/>
</dbReference>
<feature type="domain" description="RING-type" evidence="15">
    <location>
        <begin position="199"/>
        <end position="469"/>
    </location>
</feature>
<dbReference type="InterPro" id="IPR031127">
    <property type="entry name" value="E3_UB_ligase_RBR"/>
</dbReference>
<dbReference type="InterPro" id="IPR047548">
    <property type="entry name" value="Rcat_RBR_RNF14"/>
</dbReference>
<keyword evidence="5" id="KW-0479">Metal-binding</keyword>